<protein>
    <submittedName>
        <fullName evidence="1">Uncharacterized protein</fullName>
    </submittedName>
</protein>
<proteinExistence type="predicted"/>
<comment type="caution">
    <text evidence="1">The sequence shown here is derived from an EMBL/GenBank/DDBJ whole genome shotgun (WGS) entry which is preliminary data.</text>
</comment>
<sequence>MPAVGNRRVFKGIGVLFIMGGLIEPHAAGIELHMLKAVLHENPRRVIGADADGAEGDDFFRPVKLAEPGAKLPQGDVHRTRKRVGQQLRFLAHVQKYGVRGFFDRVPGGEDNLSGEDVFRREARHVDRVLGRGEGRSVGQLQGFEGFDAAAQAHGHGDGVDALVGPLSPDDLGPEDLFAVHGEEQF</sequence>
<reference evidence="1" key="1">
    <citation type="submission" date="2019-08" db="EMBL/GenBank/DDBJ databases">
        <authorList>
            <person name="Kucharzyk K."/>
            <person name="Murdoch R.W."/>
            <person name="Higgins S."/>
            <person name="Loffler F."/>
        </authorList>
    </citation>
    <scope>NUCLEOTIDE SEQUENCE</scope>
</reference>
<dbReference type="EMBL" id="VSSQ01089594">
    <property type="protein sequence ID" value="MPN35787.1"/>
    <property type="molecule type" value="Genomic_DNA"/>
</dbReference>
<organism evidence="1">
    <name type="scientific">bioreactor metagenome</name>
    <dbReference type="NCBI Taxonomy" id="1076179"/>
    <lineage>
        <taxon>unclassified sequences</taxon>
        <taxon>metagenomes</taxon>
        <taxon>ecological metagenomes</taxon>
    </lineage>
</organism>
<evidence type="ECO:0000313" key="1">
    <source>
        <dbReference type="EMBL" id="MPN35787.1"/>
    </source>
</evidence>
<gene>
    <name evidence="1" type="ORF">SDC9_183289</name>
</gene>
<name>A0A645H9U4_9ZZZZ</name>
<accession>A0A645H9U4</accession>
<dbReference type="AlphaFoldDB" id="A0A645H9U4"/>